<organism evidence="1">
    <name type="scientific">marine sediment metagenome</name>
    <dbReference type="NCBI Taxonomy" id="412755"/>
    <lineage>
        <taxon>unclassified sequences</taxon>
        <taxon>metagenomes</taxon>
        <taxon>ecological metagenomes</taxon>
    </lineage>
</organism>
<comment type="caution">
    <text evidence="1">The sequence shown here is derived from an EMBL/GenBank/DDBJ whole genome shotgun (WGS) entry which is preliminary data.</text>
</comment>
<reference evidence="1" key="1">
    <citation type="journal article" date="2014" name="Front. Microbiol.">
        <title>High frequency of phylogenetically diverse reductive dehalogenase-homologous genes in deep subseafloor sedimentary metagenomes.</title>
        <authorList>
            <person name="Kawai M."/>
            <person name="Futagami T."/>
            <person name="Toyoda A."/>
            <person name="Takaki Y."/>
            <person name="Nishi S."/>
            <person name="Hori S."/>
            <person name="Arai W."/>
            <person name="Tsubouchi T."/>
            <person name="Morono Y."/>
            <person name="Uchiyama I."/>
            <person name="Ito T."/>
            <person name="Fujiyama A."/>
            <person name="Inagaki F."/>
            <person name="Takami H."/>
        </authorList>
    </citation>
    <scope>NUCLEOTIDE SEQUENCE</scope>
    <source>
        <strain evidence="1">Expedition CK06-06</strain>
    </source>
</reference>
<dbReference type="EMBL" id="BARW01000030">
    <property type="protein sequence ID" value="GAI68416.1"/>
    <property type="molecule type" value="Genomic_DNA"/>
</dbReference>
<accession>X1RN57</accession>
<sequence length="260" mass="29688">MAKPDKPLLSLGATGTIADSLTFQKRGRATIARKKPIPENPRTEAQLAQRQSYTDAIAAWHALSPEEKEHWRGVCPGLSPYHCFMRSELKYVAPPPPELTLYEYYKTGDTTYFTAHDTYWEAQTFTPSIPHKITLVKLKLYRNLDSAEYTIKITTTDGDGYPTDNVLCSKIFNSEPITTESPGEWYEFIFDEPALLTKDTVYAIIIHGIPGLPNPRVYWRADPTAPTYDRGCVYFSNNSGVSWQRHLYDDLMFEDWGYPL</sequence>
<gene>
    <name evidence="1" type="ORF">S12H4_00319</name>
</gene>
<proteinExistence type="predicted"/>
<protein>
    <submittedName>
        <fullName evidence="1">Uncharacterized protein</fullName>
    </submittedName>
</protein>
<dbReference type="AlphaFoldDB" id="X1RN57"/>
<evidence type="ECO:0000313" key="1">
    <source>
        <dbReference type="EMBL" id="GAI68416.1"/>
    </source>
</evidence>
<name>X1RN57_9ZZZZ</name>